<dbReference type="Proteomes" id="UP000507470">
    <property type="component" value="Unassembled WGS sequence"/>
</dbReference>
<evidence type="ECO:0000313" key="2">
    <source>
        <dbReference type="EMBL" id="CAC5368052.1"/>
    </source>
</evidence>
<name>A0A6J8AI29_MYTCO</name>
<keyword evidence="1" id="KW-0540">Nuclease</keyword>
<keyword evidence="1" id="KW-0378">Hydrolase</keyword>
<dbReference type="GO" id="GO:0000175">
    <property type="term" value="F:3'-5'-RNA exonuclease activity"/>
    <property type="evidence" value="ECO:0007669"/>
    <property type="project" value="InterPro"/>
</dbReference>
<dbReference type="OrthoDB" id="6140596at2759"/>
<dbReference type="PANTHER" id="PTHR11046:SF25">
    <property type="match status" value="1"/>
</dbReference>
<protein>
    <submittedName>
        <fullName evidence="2">Uncharacterized protein</fullName>
    </submittedName>
</protein>
<evidence type="ECO:0000313" key="3">
    <source>
        <dbReference type="Proteomes" id="UP000507470"/>
    </source>
</evidence>
<sequence length="637" mass="73447">MSITIKLAIDIFNRSKLQTDSDFLISNFAECSDVDKTQINKAALISKLHRYKEKLKGKRGKQKEEFENEVFSIPVATSTSTASKGKLYKDELYSYKETCTSLATEMSEIQKKSVEKLVVIKSEHAVKIKENESKHKQELLSLKKTQSEELQSQTKRLRLETKRVSQKTSKVYNENEKLLEQLKVIKKSKQLICYENILLRRKLERCSIIKETQKQKNLEKTLISEKNKVSNCLREIEVLKQNNSKLLYQLEKEERTVLEQNNKLQLLDQPDPLLNLKVQLQTATEERDYLHSLLLDHEEIILFDPVKKSYTPDTRQCIMNITNFNVSSNNVGPVIKEVLKLANRTPNAVPTRKTVDNIIVEKIAIGQKQLGLTVGAQQDTCLYGDETRNFGKTYQTFLLSDDNKQVYFLGLRDMHDKAASATLDMFANILDDISDICETYRNNDITSHGHSILSNIRNFMSDRAQTNIAFTELLQNYRTEIMPTFLQNWNELTIGEQTSTVKHERIKAFFEIVHGANNKLHKLTLQLVKKQYILACCKVLGLISKLITAPLWRLIESNMHVLDMNTNYLSLLTYLDRMSKDSTDFITGEEFPFPKELVEKDKMLEKLVQANEGIDDKACAFAQLAFSKDCIKSWLKQ</sequence>
<reference evidence="2 3" key="1">
    <citation type="submission" date="2020-06" db="EMBL/GenBank/DDBJ databases">
        <authorList>
            <person name="Li R."/>
            <person name="Bekaert M."/>
        </authorList>
    </citation>
    <scope>NUCLEOTIDE SEQUENCE [LARGE SCALE GENOMIC DNA]</scope>
    <source>
        <strain evidence="3">wild</strain>
    </source>
</reference>
<dbReference type="InterPro" id="IPR022894">
    <property type="entry name" value="Oligoribonuclease"/>
</dbReference>
<dbReference type="AlphaFoldDB" id="A0A6J8AI29"/>
<accession>A0A6J8AI29</accession>
<gene>
    <name evidence="2" type="ORF">MCOR_7738</name>
</gene>
<dbReference type="EMBL" id="CACVKT020001431">
    <property type="protein sequence ID" value="CAC5368052.1"/>
    <property type="molecule type" value="Genomic_DNA"/>
</dbReference>
<evidence type="ECO:0000256" key="1">
    <source>
        <dbReference type="ARBA" id="ARBA00022722"/>
    </source>
</evidence>
<proteinExistence type="predicted"/>
<dbReference type="PANTHER" id="PTHR11046">
    <property type="entry name" value="OLIGORIBONUCLEASE, MITOCHONDRIAL"/>
    <property type="match status" value="1"/>
</dbReference>
<organism evidence="2 3">
    <name type="scientific">Mytilus coruscus</name>
    <name type="common">Sea mussel</name>
    <dbReference type="NCBI Taxonomy" id="42192"/>
    <lineage>
        <taxon>Eukaryota</taxon>
        <taxon>Metazoa</taxon>
        <taxon>Spiralia</taxon>
        <taxon>Lophotrochozoa</taxon>
        <taxon>Mollusca</taxon>
        <taxon>Bivalvia</taxon>
        <taxon>Autobranchia</taxon>
        <taxon>Pteriomorphia</taxon>
        <taxon>Mytilida</taxon>
        <taxon>Mytiloidea</taxon>
        <taxon>Mytilidae</taxon>
        <taxon>Mytilinae</taxon>
        <taxon>Mytilus</taxon>
    </lineage>
</organism>
<keyword evidence="3" id="KW-1185">Reference proteome</keyword>